<dbReference type="Gene3D" id="3.10.20.30">
    <property type="match status" value="1"/>
</dbReference>
<dbReference type="InterPro" id="IPR012675">
    <property type="entry name" value="Beta-grasp_dom_sf"/>
</dbReference>
<gene>
    <name evidence="2" type="ORF">DSO09_01495</name>
    <name evidence="1" type="ORF">EF809_03075</name>
</gene>
<dbReference type="Pfam" id="PF02597">
    <property type="entry name" value="ThiS"/>
    <property type="match status" value="1"/>
</dbReference>
<accession>A0A520KFQ2</accession>
<evidence type="ECO:0000313" key="1">
    <source>
        <dbReference type="EMBL" id="RZN56368.1"/>
    </source>
</evidence>
<comment type="caution">
    <text evidence="1">The sequence shown here is derived from an EMBL/GenBank/DDBJ whole genome shotgun (WGS) entry which is preliminary data.</text>
</comment>
<dbReference type="InterPro" id="IPR003749">
    <property type="entry name" value="ThiS/MoaD-like"/>
</dbReference>
<dbReference type="EMBL" id="QNVI01000016">
    <property type="protein sequence ID" value="TDA40028.1"/>
    <property type="molecule type" value="Genomic_DNA"/>
</dbReference>
<organism evidence="1 3">
    <name type="scientific">Thermoproteota archaeon</name>
    <dbReference type="NCBI Taxonomy" id="2056631"/>
    <lineage>
        <taxon>Archaea</taxon>
        <taxon>Thermoproteota</taxon>
    </lineage>
</organism>
<name>A0A520KFQ2_9CREN</name>
<proteinExistence type="predicted"/>
<dbReference type="Proteomes" id="UP000317265">
    <property type="component" value="Unassembled WGS sequence"/>
</dbReference>
<dbReference type="SUPFAM" id="SSF54285">
    <property type="entry name" value="MoaD/ThiS"/>
    <property type="match status" value="1"/>
</dbReference>
<dbReference type="NCBIfam" id="NF041918">
    <property type="entry name" value="SAMP1"/>
    <property type="match status" value="1"/>
</dbReference>
<protein>
    <submittedName>
        <fullName evidence="1">MoaD family protein</fullName>
    </submittedName>
    <submittedName>
        <fullName evidence="2">Molybdopterin synthase sulfur carrier subunit</fullName>
    </submittedName>
</protein>
<dbReference type="InterPro" id="IPR052045">
    <property type="entry name" value="Sulfur_Carrier/Prot_Modifier"/>
</dbReference>
<evidence type="ECO:0000313" key="3">
    <source>
        <dbReference type="Proteomes" id="UP000316080"/>
    </source>
</evidence>
<reference evidence="1 3" key="2">
    <citation type="journal article" date="2019" name="Nat. Microbiol.">
        <title>Wide diversity of methane and short-chain alkane metabolisms in uncultured archaea.</title>
        <authorList>
            <person name="Borrel G."/>
            <person name="Adam P.S."/>
            <person name="McKay L.J."/>
            <person name="Chen L.X."/>
            <person name="Sierra-Garcia I.N."/>
            <person name="Sieber C.M."/>
            <person name="Letourneur Q."/>
            <person name="Ghozlane A."/>
            <person name="Andersen G.L."/>
            <person name="Li W.J."/>
            <person name="Hallam S.J."/>
            <person name="Muyzer G."/>
            <person name="de Oliveira V.M."/>
            <person name="Inskeep W.P."/>
            <person name="Banfield J.F."/>
            <person name="Gribaldo S."/>
        </authorList>
    </citation>
    <scope>NUCLEOTIDE SEQUENCE [LARGE SCALE GENOMIC DNA]</scope>
    <source>
        <strain evidence="1">Verst-YHS</strain>
    </source>
</reference>
<dbReference type="InterPro" id="IPR016155">
    <property type="entry name" value="Mopterin_synth/thiamin_S_b"/>
</dbReference>
<dbReference type="InterPro" id="IPR054834">
    <property type="entry name" value="SAMP1_3"/>
</dbReference>
<dbReference type="NCBIfam" id="TIGR01687">
    <property type="entry name" value="moaD_arch"/>
    <property type="match status" value="1"/>
</dbReference>
<dbReference type="EMBL" id="RXIH01000025">
    <property type="protein sequence ID" value="RZN56368.1"/>
    <property type="molecule type" value="Genomic_DNA"/>
</dbReference>
<sequence length="92" mass="10368">MKIKVEFFAILREVLDISSMEIECEGTTIEDVLNLLLERFGSILENIIFEGRRLKDMVKILLNGKDIRGLNDIKTELKDGDCISIFPPIAGG</sequence>
<dbReference type="AlphaFoldDB" id="A0A520KFQ2"/>
<dbReference type="Proteomes" id="UP000316080">
    <property type="component" value="Unassembled WGS sequence"/>
</dbReference>
<reference evidence="2 4" key="1">
    <citation type="journal article" date="2019" name="Nat. Microbiol.">
        <title>Expanding anaerobic alkane metabolism in the domain of Archaea.</title>
        <authorList>
            <person name="Wang Y."/>
            <person name="Wegener G."/>
            <person name="Hou J."/>
            <person name="Wang F."/>
            <person name="Xiao X."/>
        </authorList>
    </citation>
    <scope>NUCLEOTIDE SEQUENCE [LARGE SCALE GENOMIC DNA]</scope>
    <source>
        <strain evidence="2">WYZ-LMO11</strain>
    </source>
</reference>
<dbReference type="InterPro" id="IPR010038">
    <property type="entry name" value="MoaD_arc-typ"/>
</dbReference>
<dbReference type="PANTHER" id="PTHR38031">
    <property type="entry name" value="SULFUR CARRIER PROTEIN SLR0821-RELATED"/>
    <property type="match status" value="1"/>
</dbReference>
<evidence type="ECO:0000313" key="2">
    <source>
        <dbReference type="EMBL" id="TDA40028.1"/>
    </source>
</evidence>
<dbReference type="PANTHER" id="PTHR38031:SF1">
    <property type="entry name" value="SULFUR CARRIER PROTEIN CYSO"/>
    <property type="match status" value="1"/>
</dbReference>
<evidence type="ECO:0000313" key="4">
    <source>
        <dbReference type="Proteomes" id="UP000317265"/>
    </source>
</evidence>